<dbReference type="InterPro" id="IPR026043">
    <property type="entry name" value="NadR"/>
</dbReference>
<dbReference type="InterPro" id="IPR004173">
    <property type="entry name" value="3H_domain"/>
</dbReference>
<dbReference type="Gene3D" id="1.10.10.10">
    <property type="entry name" value="Winged helix-like DNA-binding domain superfamily/Winged helix DNA-binding domain"/>
    <property type="match status" value="1"/>
</dbReference>
<protein>
    <submittedName>
        <fullName evidence="4">Transcription repressor NadR</fullName>
    </submittedName>
</protein>
<dbReference type="PIRSF" id="PIRSF037847">
    <property type="entry name" value="NiaR"/>
    <property type="match status" value="1"/>
</dbReference>
<dbReference type="AlphaFoldDB" id="A0A3S9H7I0"/>
<organism evidence="4 5">
    <name type="scientific">Jeotgalibaca ciconiae</name>
    <dbReference type="NCBI Taxonomy" id="2496265"/>
    <lineage>
        <taxon>Bacteria</taxon>
        <taxon>Bacillati</taxon>
        <taxon>Bacillota</taxon>
        <taxon>Bacilli</taxon>
        <taxon>Lactobacillales</taxon>
        <taxon>Carnobacteriaceae</taxon>
        <taxon>Jeotgalibaca</taxon>
    </lineage>
</organism>
<dbReference type="SUPFAM" id="SSF46785">
    <property type="entry name" value="Winged helix' DNA-binding domain"/>
    <property type="match status" value="1"/>
</dbReference>
<keyword evidence="5" id="KW-1185">Reference proteome</keyword>
<dbReference type="RefSeq" id="WP_126108399.1">
    <property type="nucleotide sequence ID" value="NZ_CP034465.1"/>
</dbReference>
<dbReference type="PANTHER" id="PTHR40068:SF1">
    <property type="entry name" value="TRANSCRIPTION REPRESSOR NIAR-RELATED"/>
    <property type="match status" value="1"/>
</dbReference>
<evidence type="ECO:0000256" key="1">
    <source>
        <dbReference type="PIRSR" id="PIRSR037847-1"/>
    </source>
</evidence>
<sequence>MNASQRRIEILSLLEKQMNPITARNLADTFQVSRQIIVGDIALLRAEGNDILSTPRGYLYGNKENIETGFTGKLVCQHTEEQARMELQLIVDNGGEIVDVEVEHPIYGLLSGILRIRTSHDVDEFIRDVKENRTKMLSSLTDGVHIHTIKCKDKESFEQIQNQLREAGILYS</sequence>
<feature type="domain" description="Helix-turn-helix type 11" evidence="3">
    <location>
        <begin position="6"/>
        <end position="58"/>
    </location>
</feature>
<evidence type="ECO:0000313" key="5">
    <source>
        <dbReference type="Proteomes" id="UP000273326"/>
    </source>
</evidence>
<dbReference type="InterPro" id="IPR036390">
    <property type="entry name" value="WH_DNA-bd_sf"/>
</dbReference>
<evidence type="ECO:0000259" key="2">
    <source>
        <dbReference type="Pfam" id="PF02829"/>
    </source>
</evidence>
<name>A0A3S9H7I0_9LACT</name>
<dbReference type="Gene3D" id="3.30.1340.20">
    <property type="entry name" value="3H domain"/>
    <property type="match status" value="1"/>
</dbReference>
<dbReference type="InterPro" id="IPR036388">
    <property type="entry name" value="WH-like_DNA-bd_sf"/>
</dbReference>
<dbReference type="Pfam" id="PF02829">
    <property type="entry name" value="3H"/>
    <property type="match status" value="1"/>
</dbReference>
<gene>
    <name evidence="4" type="ORF">EJN90_00675</name>
</gene>
<feature type="binding site" evidence="1">
    <location>
        <position position="86"/>
    </location>
    <ligand>
        <name>Ni(2+)</name>
        <dbReference type="ChEBI" id="CHEBI:49786"/>
    </ligand>
</feature>
<proteinExistence type="predicted"/>
<feature type="binding site" evidence="1">
    <location>
        <position position="78"/>
    </location>
    <ligand>
        <name>Ni(2+)</name>
        <dbReference type="ChEBI" id="CHEBI:49786"/>
    </ligand>
</feature>
<reference evidence="5" key="1">
    <citation type="submission" date="2018-12" db="EMBL/GenBank/DDBJ databases">
        <title>Complete genome sequencing of Jeotgalibaca sp. H21T32.</title>
        <authorList>
            <person name="Bae J.-W."/>
            <person name="Lee S.-Y."/>
        </authorList>
    </citation>
    <scope>NUCLEOTIDE SEQUENCE [LARGE SCALE GENOMIC DNA]</scope>
    <source>
        <strain evidence="5">H21T32</strain>
    </source>
</reference>
<dbReference type="InterPro" id="IPR013196">
    <property type="entry name" value="HTH_11"/>
</dbReference>
<dbReference type="EMBL" id="CP034465">
    <property type="protein sequence ID" value="AZP03298.1"/>
    <property type="molecule type" value="Genomic_DNA"/>
</dbReference>
<feature type="binding site" evidence="1">
    <location>
        <position position="147"/>
    </location>
    <ligand>
        <name>Ni(2+)</name>
        <dbReference type="ChEBI" id="CHEBI:49786"/>
    </ligand>
</feature>
<keyword evidence="1" id="KW-0479">Metal-binding</keyword>
<evidence type="ECO:0000259" key="3">
    <source>
        <dbReference type="Pfam" id="PF08279"/>
    </source>
</evidence>
<dbReference type="KEGG" id="jeh:EJN90_00675"/>
<dbReference type="Proteomes" id="UP000273326">
    <property type="component" value="Chromosome"/>
</dbReference>
<dbReference type="PANTHER" id="PTHR40068">
    <property type="entry name" value="TRANSCRIPTION REPRESSOR NIAR-RELATED"/>
    <property type="match status" value="1"/>
</dbReference>
<feature type="binding site" evidence="1">
    <location>
        <position position="145"/>
    </location>
    <ligand>
        <name>Ni(2+)</name>
        <dbReference type="ChEBI" id="CHEBI:49786"/>
    </ligand>
</feature>
<evidence type="ECO:0000313" key="4">
    <source>
        <dbReference type="EMBL" id="AZP03298.1"/>
    </source>
</evidence>
<dbReference type="GO" id="GO:0046872">
    <property type="term" value="F:metal ion binding"/>
    <property type="evidence" value="ECO:0007669"/>
    <property type="project" value="UniProtKB-KW"/>
</dbReference>
<dbReference type="OrthoDB" id="9792661at2"/>
<dbReference type="InterPro" id="IPR035922">
    <property type="entry name" value="3H_dom_sf"/>
</dbReference>
<dbReference type="Pfam" id="PF08279">
    <property type="entry name" value="HTH_11"/>
    <property type="match status" value="1"/>
</dbReference>
<feature type="domain" description="3H" evidence="2">
    <location>
        <begin position="75"/>
        <end position="170"/>
    </location>
</feature>
<dbReference type="SUPFAM" id="SSF75500">
    <property type="entry name" value="Putative transcriptional regulator TM1602, C-terminal domain"/>
    <property type="match status" value="1"/>
</dbReference>
<keyword evidence="1" id="KW-0533">Nickel</keyword>
<accession>A0A3S9H7I0</accession>